<organism evidence="1 2">
    <name type="scientific">Tsukamurella pulmonis</name>
    <dbReference type="NCBI Taxonomy" id="47312"/>
    <lineage>
        <taxon>Bacteria</taxon>
        <taxon>Bacillati</taxon>
        <taxon>Actinomycetota</taxon>
        <taxon>Actinomycetes</taxon>
        <taxon>Mycobacteriales</taxon>
        <taxon>Tsukamurellaceae</taxon>
        <taxon>Tsukamurella</taxon>
    </lineage>
</organism>
<dbReference type="RefSeq" id="WP_068567980.1">
    <property type="nucleotide sequence ID" value="NZ_FNLF01000002.1"/>
</dbReference>
<keyword evidence="2" id="KW-1185">Reference proteome</keyword>
<evidence type="ECO:0000313" key="2">
    <source>
        <dbReference type="Proteomes" id="UP000183053"/>
    </source>
</evidence>
<evidence type="ECO:0000313" key="1">
    <source>
        <dbReference type="EMBL" id="SDR20440.1"/>
    </source>
</evidence>
<gene>
    <name evidence="1" type="ORF">SAMN04489765_3816</name>
</gene>
<name>A0A1H1H4R8_9ACTN</name>
<proteinExistence type="predicted"/>
<protein>
    <submittedName>
        <fullName evidence="1">Uncharacterized protein</fullName>
    </submittedName>
</protein>
<dbReference type="STRING" id="47312.SAMN04489765_3816"/>
<dbReference type="AlphaFoldDB" id="A0A1H1H4R8"/>
<dbReference type="Proteomes" id="UP000183053">
    <property type="component" value="Unassembled WGS sequence"/>
</dbReference>
<accession>A0A1H1H4R8</accession>
<dbReference type="OrthoDB" id="9991705at2"/>
<sequence length="143" mass="15700">MTSDPADLHDGVVQILDGVTDVRRHLAALRHQYLALTDDHLDVDDLGPAVSVPEALAAVHQGLISVDETLRTVTEATYDAMRLTSRLKGRDLEDQRANADFELTGDTPEARRISARILVKLARQEGEEPEPWVLAVAEGRLNA</sequence>
<reference evidence="2" key="1">
    <citation type="submission" date="2016-10" db="EMBL/GenBank/DDBJ databases">
        <authorList>
            <person name="Varghese N."/>
            <person name="Submissions S."/>
        </authorList>
    </citation>
    <scope>NUCLEOTIDE SEQUENCE [LARGE SCALE GENOMIC DNA]</scope>
    <source>
        <strain evidence="2">DSM 44142</strain>
    </source>
</reference>
<dbReference type="EMBL" id="FNLF01000002">
    <property type="protein sequence ID" value="SDR20440.1"/>
    <property type="molecule type" value="Genomic_DNA"/>
</dbReference>